<protein>
    <submittedName>
        <fullName evidence="2">Uncharacterized protein</fullName>
    </submittedName>
</protein>
<dbReference type="Proteomes" id="UP000269374">
    <property type="component" value="Chromosome"/>
</dbReference>
<dbReference type="KEGG" id="lact:D7I46_01160"/>
<keyword evidence="1" id="KW-0175">Coiled coil</keyword>
<organism evidence="2 3">
    <name type="scientific">Lactococcus allomyrinae</name>
    <dbReference type="NCBI Taxonomy" id="2419773"/>
    <lineage>
        <taxon>Bacteria</taxon>
        <taxon>Bacillati</taxon>
        <taxon>Bacillota</taxon>
        <taxon>Bacilli</taxon>
        <taxon>Lactobacillales</taxon>
        <taxon>Streptococcaceae</taxon>
        <taxon>Lactococcus</taxon>
    </lineage>
</organism>
<evidence type="ECO:0000313" key="2">
    <source>
        <dbReference type="EMBL" id="AYF99813.1"/>
    </source>
</evidence>
<dbReference type="AlphaFoldDB" id="A0A387BBV2"/>
<evidence type="ECO:0000256" key="1">
    <source>
        <dbReference type="SAM" id="Coils"/>
    </source>
</evidence>
<reference evidence="2 3" key="1">
    <citation type="submission" date="2018-09" db="EMBL/GenBank/DDBJ databases">
        <title>Genome sequencing of strain 1JSPR-7.</title>
        <authorList>
            <person name="Heo J."/>
            <person name="Kim S.-J."/>
            <person name="Kwon S.-W."/>
        </authorList>
    </citation>
    <scope>NUCLEOTIDE SEQUENCE [LARGE SCALE GENOMIC DNA]</scope>
    <source>
        <strain evidence="2 3">1JSPR-7</strain>
    </source>
</reference>
<proteinExistence type="predicted"/>
<gene>
    <name evidence="2" type="ORF">D7I46_01160</name>
</gene>
<sequence>MKTTIIVATSMVALTGAFILGKTNYDMHMSIIHAQAQTQAAQRKAKKAETAQKKIQALEATVSQTNVKVQTLTKSTADMSKQITSLNQQLK</sequence>
<evidence type="ECO:0000313" key="3">
    <source>
        <dbReference type="Proteomes" id="UP000269374"/>
    </source>
</evidence>
<accession>A0A387BBV2</accession>
<feature type="coiled-coil region" evidence="1">
    <location>
        <begin position="41"/>
        <end position="68"/>
    </location>
</feature>
<dbReference type="EMBL" id="CP032627">
    <property type="protein sequence ID" value="AYF99813.1"/>
    <property type="molecule type" value="Genomic_DNA"/>
</dbReference>
<keyword evidence="3" id="KW-1185">Reference proteome</keyword>
<name>A0A387BBV2_9LACT</name>